<keyword evidence="2" id="KW-1185">Reference proteome</keyword>
<dbReference type="OrthoDB" id="42764at2759"/>
<dbReference type="EMBL" id="CM000605">
    <property type="protein sequence ID" value="EEC51074.1"/>
    <property type="molecule type" value="Genomic_DNA"/>
</dbReference>
<organism evidence="1 2">
    <name type="scientific">Phaeodactylum tricornutum (strain CCAP 1055/1)</name>
    <dbReference type="NCBI Taxonomy" id="556484"/>
    <lineage>
        <taxon>Eukaryota</taxon>
        <taxon>Sar</taxon>
        <taxon>Stramenopiles</taxon>
        <taxon>Ochrophyta</taxon>
        <taxon>Bacillariophyta</taxon>
        <taxon>Bacillariophyceae</taxon>
        <taxon>Bacillariophycidae</taxon>
        <taxon>Naviculales</taxon>
        <taxon>Phaeodactylaceae</taxon>
        <taxon>Phaeodactylum</taxon>
    </lineage>
</organism>
<name>B7FNX2_PHATC</name>
<dbReference type="KEGG" id="pti:PHATRDRAFT_42608"/>
<dbReference type="HOGENOM" id="CLU_1196857_0_0_1"/>
<evidence type="ECO:0000313" key="2">
    <source>
        <dbReference type="Proteomes" id="UP000000759"/>
    </source>
</evidence>
<reference evidence="2" key="2">
    <citation type="submission" date="2008-08" db="EMBL/GenBank/DDBJ databases">
        <authorList>
            <consortium name="Diatom Consortium"/>
            <person name="Grigoriev I."/>
            <person name="Grimwood J."/>
            <person name="Kuo A."/>
            <person name="Otillar R.P."/>
            <person name="Salamov A."/>
            <person name="Detter J.C."/>
            <person name="Lindquist E."/>
            <person name="Shapiro H."/>
            <person name="Lucas S."/>
            <person name="Glavina del Rio T."/>
            <person name="Pitluck S."/>
            <person name="Rokhsar D."/>
            <person name="Bowler C."/>
        </authorList>
    </citation>
    <scope>GENOME REANNOTATION</scope>
    <source>
        <strain evidence="2">CCAP 1055/1</strain>
    </source>
</reference>
<evidence type="ECO:0000313" key="1">
    <source>
        <dbReference type="EMBL" id="EEC51074.1"/>
    </source>
</evidence>
<dbReference type="RefSeq" id="XP_002176611.1">
    <property type="nucleotide sequence ID" value="XM_002176575.1"/>
</dbReference>
<reference evidence="1 2" key="1">
    <citation type="journal article" date="2008" name="Nature">
        <title>The Phaeodactylum genome reveals the evolutionary history of diatom genomes.</title>
        <authorList>
            <person name="Bowler C."/>
            <person name="Allen A.E."/>
            <person name="Badger J.H."/>
            <person name="Grimwood J."/>
            <person name="Jabbari K."/>
            <person name="Kuo A."/>
            <person name="Maheswari U."/>
            <person name="Martens C."/>
            <person name="Maumus F."/>
            <person name="Otillar R.P."/>
            <person name="Rayko E."/>
            <person name="Salamov A."/>
            <person name="Vandepoele K."/>
            <person name="Beszteri B."/>
            <person name="Gruber A."/>
            <person name="Heijde M."/>
            <person name="Katinka M."/>
            <person name="Mock T."/>
            <person name="Valentin K."/>
            <person name="Verret F."/>
            <person name="Berges J.A."/>
            <person name="Brownlee C."/>
            <person name="Cadoret J.P."/>
            <person name="Chiovitti A."/>
            <person name="Choi C.J."/>
            <person name="Coesel S."/>
            <person name="De Martino A."/>
            <person name="Detter J.C."/>
            <person name="Durkin C."/>
            <person name="Falciatore A."/>
            <person name="Fournet J."/>
            <person name="Haruta M."/>
            <person name="Huysman M.J."/>
            <person name="Jenkins B.D."/>
            <person name="Jiroutova K."/>
            <person name="Jorgensen R.E."/>
            <person name="Joubert Y."/>
            <person name="Kaplan A."/>
            <person name="Kroger N."/>
            <person name="Kroth P.G."/>
            <person name="La Roche J."/>
            <person name="Lindquist E."/>
            <person name="Lommer M."/>
            <person name="Martin-Jezequel V."/>
            <person name="Lopez P.J."/>
            <person name="Lucas S."/>
            <person name="Mangogna M."/>
            <person name="McGinnis K."/>
            <person name="Medlin L.K."/>
            <person name="Montsant A."/>
            <person name="Oudot-Le Secq M.P."/>
            <person name="Napoli C."/>
            <person name="Obornik M."/>
            <person name="Parker M.S."/>
            <person name="Petit J.L."/>
            <person name="Porcel B.M."/>
            <person name="Poulsen N."/>
            <person name="Robison M."/>
            <person name="Rychlewski L."/>
            <person name="Rynearson T.A."/>
            <person name="Schmutz J."/>
            <person name="Shapiro H."/>
            <person name="Siaut M."/>
            <person name="Stanley M."/>
            <person name="Sussman M.R."/>
            <person name="Taylor A.R."/>
            <person name="Vardi A."/>
            <person name="von Dassow P."/>
            <person name="Vyverman W."/>
            <person name="Willis A."/>
            <person name="Wyrwicz L.S."/>
            <person name="Rokhsar D.S."/>
            <person name="Weissenbach J."/>
            <person name="Armbrust E.V."/>
            <person name="Green B.R."/>
            <person name="Van de Peer Y."/>
            <person name="Grigoriev I.V."/>
        </authorList>
    </citation>
    <scope>NUCLEOTIDE SEQUENCE [LARGE SCALE GENOMIC DNA]</scope>
    <source>
        <strain evidence="1 2">CCAP 1055/1</strain>
    </source>
</reference>
<gene>
    <name evidence="1" type="ORF">PHATRDRAFT_42608</name>
</gene>
<dbReference type="InterPro" id="IPR011990">
    <property type="entry name" value="TPR-like_helical_dom_sf"/>
</dbReference>
<dbReference type="SUPFAM" id="SSF48452">
    <property type="entry name" value="TPR-like"/>
    <property type="match status" value="1"/>
</dbReference>
<dbReference type="Gene3D" id="1.25.40.10">
    <property type="entry name" value="Tetratricopeptide repeat domain"/>
    <property type="match status" value="1"/>
</dbReference>
<proteinExistence type="predicted"/>
<accession>B7FNX2</accession>
<protein>
    <submittedName>
        <fullName evidence="1">Uncharacterized protein</fullName>
    </submittedName>
</protein>
<dbReference type="InParanoid" id="B7FNX2"/>
<dbReference type="AlphaFoldDB" id="B7FNX2"/>
<dbReference type="Proteomes" id="UP000000759">
    <property type="component" value="Chromosome 1"/>
</dbReference>
<dbReference type="GeneID" id="7196291"/>
<sequence length="232" mass="25578">MANLVESMNKAIECNNIGVDLLRAGRLDEAIETFKGAAEVMYPVSRVLQLSQAYVFRPTQPIQVDVRESEILKKARSRLSSLCQSAASSSKLGCINCFIYVDPKKIEPMVCDPASCTLESATVVYNMGLTYHLQGSAACLQKALCLFDMAFDLVSSADSYASSSEIAMAALNNAGEIHHAVGHYQLSRQYLNTLSAFILRLPNSECKKTRWERHQFLLNAMLLQEPRFAGAA</sequence>
<dbReference type="PaxDb" id="2850-Phatr42608"/>